<accession>A0A9J5ZRT4</accession>
<feature type="compositionally biased region" description="Basic and acidic residues" evidence="1">
    <location>
        <begin position="149"/>
        <end position="162"/>
    </location>
</feature>
<feature type="compositionally biased region" description="Acidic residues" evidence="1">
    <location>
        <begin position="136"/>
        <end position="148"/>
    </location>
</feature>
<evidence type="ECO:0000313" key="3">
    <source>
        <dbReference type="Proteomes" id="UP000824120"/>
    </source>
</evidence>
<sequence length="213" mass="23988">MATMANGQPLSGVGPLVVSYTDSLRQQKSYVKPVLMKPISYLHGEPHEVVFSLAAVVGKPLKVDMATRNQTRPSCARVKMEGHNAEQCYVEHLELYPNERKGREEEKKKDWVEGKNDDKENATSDFFSPTEKKEEEFEMKDTEEEEEQQKENLKAVEDEKTEMPGIQGSDNKERRKKTQATVKGTSVLEVNNSSKVENTTLLEGRGSGHKDGT</sequence>
<protein>
    <submittedName>
        <fullName evidence="2">Uncharacterized protein</fullName>
    </submittedName>
</protein>
<dbReference type="EMBL" id="JACXVP010000003">
    <property type="protein sequence ID" value="KAG5614762.1"/>
    <property type="molecule type" value="Genomic_DNA"/>
</dbReference>
<keyword evidence="3" id="KW-1185">Reference proteome</keyword>
<gene>
    <name evidence="2" type="ORF">H5410_014586</name>
</gene>
<proteinExistence type="predicted"/>
<name>A0A9J5ZRT4_SOLCO</name>
<reference evidence="2 3" key="1">
    <citation type="submission" date="2020-09" db="EMBL/GenBank/DDBJ databases">
        <title>De no assembly of potato wild relative species, Solanum commersonii.</title>
        <authorList>
            <person name="Cho K."/>
        </authorList>
    </citation>
    <scope>NUCLEOTIDE SEQUENCE [LARGE SCALE GENOMIC DNA]</scope>
    <source>
        <strain evidence="2">LZ3.2</strain>
        <tissue evidence="2">Leaf</tissue>
    </source>
</reference>
<dbReference type="AlphaFoldDB" id="A0A9J5ZRT4"/>
<feature type="region of interest" description="Disordered" evidence="1">
    <location>
        <begin position="100"/>
        <end position="213"/>
    </location>
</feature>
<evidence type="ECO:0000256" key="1">
    <source>
        <dbReference type="SAM" id="MobiDB-lite"/>
    </source>
</evidence>
<feature type="compositionally biased region" description="Basic and acidic residues" evidence="1">
    <location>
        <begin position="100"/>
        <end position="122"/>
    </location>
</feature>
<dbReference type="Proteomes" id="UP000824120">
    <property type="component" value="Chromosome 3"/>
</dbReference>
<feature type="compositionally biased region" description="Polar residues" evidence="1">
    <location>
        <begin position="179"/>
        <end position="201"/>
    </location>
</feature>
<comment type="caution">
    <text evidence="2">The sequence shown here is derived from an EMBL/GenBank/DDBJ whole genome shotgun (WGS) entry which is preliminary data.</text>
</comment>
<evidence type="ECO:0000313" key="2">
    <source>
        <dbReference type="EMBL" id="KAG5614762.1"/>
    </source>
</evidence>
<organism evidence="2 3">
    <name type="scientific">Solanum commersonii</name>
    <name type="common">Commerson's wild potato</name>
    <name type="synonym">Commerson's nightshade</name>
    <dbReference type="NCBI Taxonomy" id="4109"/>
    <lineage>
        <taxon>Eukaryota</taxon>
        <taxon>Viridiplantae</taxon>
        <taxon>Streptophyta</taxon>
        <taxon>Embryophyta</taxon>
        <taxon>Tracheophyta</taxon>
        <taxon>Spermatophyta</taxon>
        <taxon>Magnoliopsida</taxon>
        <taxon>eudicotyledons</taxon>
        <taxon>Gunneridae</taxon>
        <taxon>Pentapetalae</taxon>
        <taxon>asterids</taxon>
        <taxon>lamiids</taxon>
        <taxon>Solanales</taxon>
        <taxon>Solanaceae</taxon>
        <taxon>Solanoideae</taxon>
        <taxon>Solaneae</taxon>
        <taxon>Solanum</taxon>
    </lineage>
</organism>